<accession>A0A1E5LDN3</accession>
<dbReference type="CDD" id="cd06223">
    <property type="entry name" value="PRTases_typeI"/>
    <property type="match status" value="1"/>
</dbReference>
<dbReference type="OrthoDB" id="9779910at2"/>
<dbReference type="InterPro" id="IPR029057">
    <property type="entry name" value="PRTase-like"/>
</dbReference>
<evidence type="ECO:0008006" key="6">
    <source>
        <dbReference type="Google" id="ProtNLM"/>
    </source>
</evidence>
<evidence type="ECO:0000313" key="5">
    <source>
        <dbReference type="Proteomes" id="UP000095209"/>
    </source>
</evidence>
<name>A0A1E5LDN3_9BACI</name>
<comment type="similarity">
    <text evidence="1">Belongs to the ComF/GntX family.</text>
</comment>
<protein>
    <recommendedName>
        <fullName evidence="6">Phosphoribosyltransferase domain-containing protein</fullName>
    </recommendedName>
</protein>
<evidence type="ECO:0000256" key="1">
    <source>
        <dbReference type="ARBA" id="ARBA00008007"/>
    </source>
</evidence>
<comment type="caution">
    <text evidence="4">The sequence shown here is derived from an EMBL/GenBank/DDBJ whole genome shotgun (WGS) entry which is preliminary data.</text>
</comment>
<dbReference type="Proteomes" id="UP000095209">
    <property type="component" value="Unassembled WGS sequence"/>
</dbReference>
<dbReference type="Gene3D" id="3.40.50.2020">
    <property type="match status" value="1"/>
</dbReference>
<reference evidence="4 5" key="1">
    <citation type="submission" date="2016-08" db="EMBL/GenBank/DDBJ databases">
        <title>Genome of Bacillus solimangrovi GH2-4.</title>
        <authorList>
            <person name="Lim S."/>
            <person name="Kim B.-C."/>
        </authorList>
    </citation>
    <scope>NUCLEOTIDE SEQUENCE [LARGE SCALE GENOMIC DNA]</scope>
    <source>
        <strain evidence="4 5">GH2-4</strain>
    </source>
</reference>
<feature type="domain" description="Double zinc ribbon" evidence="3">
    <location>
        <begin position="19"/>
        <end position="64"/>
    </location>
</feature>
<dbReference type="RefSeq" id="WP_069717736.1">
    <property type="nucleotide sequence ID" value="NZ_MJEH01000033.1"/>
</dbReference>
<sequence length="234" mass="27349">MCDNGILLKLSWRYYVFNEKQEKLCDKCKSNLVPITEETCIKCSRPVNSLSADYYVDGVCYDCQRWEESSQWTGMLAQNVSVFEYNEFMKNVVNQWKFRGDYVVIEAFRQSLLSTFSKHYKDNDLYLVPIPLSEKRLYERGFNQSAALAELLDYPIVNLLKRTESEEKQSQKSREERIHTSSPFSLTSELHSLQDKHIVLIDDIYTTGTTLRHAAKTLSPHTSKRIRSFTLIRS</sequence>
<dbReference type="Pfam" id="PF18912">
    <property type="entry name" value="DZR_2"/>
    <property type="match status" value="1"/>
</dbReference>
<evidence type="ECO:0000259" key="3">
    <source>
        <dbReference type="Pfam" id="PF18912"/>
    </source>
</evidence>
<dbReference type="PANTHER" id="PTHR47505:SF1">
    <property type="entry name" value="DNA UTILIZATION PROTEIN YHGH"/>
    <property type="match status" value="1"/>
</dbReference>
<proteinExistence type="inferred from homology"/>
<dbReference type="Pfam" id="PF00156">
    <property type="entry name" value="Pribosyltran"/>
    <property type="match status" value="1"/>
</dbReference>
<evidence type="ECO:0000313" key="4">
    <source>
        <dbReference type="EMBL" id="OEH92195.1"/>
    </source>
</evidence>
<evidence type="ECO:0000259" key="2">
    <source>
        <dbReference type="Pfam" id="PF00156"/>
    </source>
</evidence>
<dbReference type="EMBL" id="MJEH01000033">
    <property type="protein sequence ID" value="OEH92195.1"/>
    <property type="molecule type" value="Genomic_DNA"/>
</dbReference>
<dbReference type="STRING" id="1305675.BFG57_02685"/>
<dbReference type="PANTHER" id="PTHR47505">
    <property type="entry name" value="DNA UTILIZATION PROTEIN YHGH"/>
    <property type="match status" value="1"/>
</dbReference>
<dbReference type="InterPro" id="IPR051910">
    <property type="entry name" value="ComF/GntX_DNA_util-trans"/>
</dbReference>
<feature type="domain" description="Phosphoribosyltransferase" evidence="2">
    <location>
        <begin position="142"/>
        <end position="233"/>
    </location>
</feature>
<dbReference type="SUPFAM" id="SSF53271">
    <property type="entry name" value="PRTase-like"/>
    <property type="match status" value="1"/>
</dbReference>
<dbReference type="AlphaFoldDB" id="A0A1E5LDN3"/>
<keyword evidence="5" id="KW-1185">Reference proteome</keyword>
<organism evidence="4 5">
    <name type="scientific">Bacillus solimangrovi</name>
    <dbReference type="NCBI Taxonomy" id="1305675"/>
    <lineage>
        <taxon>Bacteria</taxon>
        <taxon>Bacillati</taxon>
        <taxon>Bacillota</taxon>
        <taxon>Bacilli</taxon>
        <taxon>Bacillales</taxon>
        <taxon>Bacillaceae</taxon>
        <taxon>Bacillus</taxon>
    </lineage>
</organism>
<dbReference type="InterPro" id="IPR044005">
    <property type="entry name" value="DZR_2"/>
</dbReference>
<gene>
    <name evidence="4" type="ORF">BFG57_02685</name>
</gene>
<dbReference type="InterPro" id="IPR000836">
    <property type="entry name" value="PRTase_dom"/>
</dbReference>